<dbReference type="Proteomes" id="UP001176806">
    <property type="component" value="Unassembled WGS sequence"/>
</dbReference>
<organism evidence="2 3">
    <name type="scientific">Flavivirga jejuensis</name>
    <dbReference type="NCBI Taxonomy" id="870487"/>
    <lineage>
        <taxon>Bacteria</taxon>
        <taxon>Pseudomonadati</taxon>
        <taxon>Bacteroidota</taxon>
        <taxon>Flavobacteriia</taxon>
        <taxon>Flavobacteriales</taxon>
        <taxon>Flavobacteriaceae</taxon>
        <taxon>Flavivirga</taxon>
    </lineage>
</organism>
<sequence>MKTSETYKKEILEKYNRDKGGEMSGYLAEPTRKKIREACLWLLNRRKEKNDEYILNQFFQFKEGENKESHIKKLKGYKADKFVPVIQYLKGITRDTSSENLELISWLIDFQPRPLQVYRKSENLISEEKSNTRNGEESVDILSIEDLNKENEEVKSGKEDLNTKEKKRKWIITFSISIALTVILMVAKSGMFDESIVQTENKCMVWVKNQYEKVSCNLTLHKKYSTKIEPYDSKLIANFKKVEVTMKTDFFAEGTNKPLIWYTKNKDGKIEYFTSPGLHPITGKTLDEITPYIIQKYVPLHSGNINSFAD</sequence>
<accession>A0ABT8WRB8</accession>
<keyword evidence="1" id="KW-1133">Transmembrane helix</keyword>
<keyword evidence="3" id="KW-1185">Reference proteome</keyword>
<dbReference type="EMBL" id="JAUOEL010000005">
    <property type="protein sequence ID" value="MDO5975698.1"/>
    <property type="molecule type" value="Genomic_DNA"/>
</dbReference>
<reference evidence="2" key="1">
    <citation type="submission" date="2023-07" db="EMBL/GenBank/DDBJ databases">
        <title>Two novel species in the genus Flavivirga.</title>
        <authorList>
            <person name="Kwon K."/>
        </authorList>
    </citation>
    <scope>NUCLEOTIDE SEQUENCE</scope>
    <source>
        <strain evidence="2">KACC 14158</strain>
    </source>
</reference>
<feature type="transmembrane region" description="Helical" evidence="1">
    <location>
        <begin position="170"/>
        <end position="187"/>
    </location>
</feature>
<keyword evidence="1" id="KW-0472">Membrane</keyword>
<dbReference type="RefSeq" id="WP_303302912.1">
    <property type="nucleotide sequence ID" value="NZ_BAABDA010000050.1"/>
</dbReference>
<gene>
    <name evidence="2" type="ORF">Q4Q40_16000</name>
</gene>
<proteinExistence type="predicted"/>
<name>A0ABT8WRB8_9FLAO</name>
<evidence type="ECO:0000256" key="1">
    <source>
        <dbReference type="SAM" id="Phobius"/>
    </source>
</evidence>
<evidence type="ECO:0000313" key="2">
    <source>
        <dbReference type="EMBL" id="MDO5975698.1"/>
    </source>
</evidence>
<keyword evidence="1" id="KW-0812">Transmembrane</keyword>
<comment type="caution">
    <text evidence="2">The sequence shown here is derived from an EMBL/GenBank/DDBJ whole genome shotgun (WGS) entry which is preliminary data.</text>
</comment>
<protein>
    <submittedName>
        <fullName evidence="2">Uncharacterized protein</fullName>
    </submittedName>
</protein>
<evidence type="ECO:0000313" key="3">
    <source>
        <dbReference type="Proteomes" id="UP001176806"/>
    </source>
</evidence>